<feature type="binding site" evidence="9">
    <location>
        <position position="104"/>
    </location>
    <ligand>
        <name>Mg(2+)</name>
        <dbReference type="ChEBI" id="CHEBI:18420"/>
        <label>2</label>
    </ligand>
</feature>
<dbReference type="NCBIfam" id="TIGR00052">
    <property type="entry name" value="nudix-type nucleoside diphosphatase, YffH/AdpP family"/>
    <property type="match status" value="1"/>
</dbReference>
<dbReference type="AlphaFoldDB" id="A0AAD0ZI19"/>
<keyword evidence="9" id="KW-0479">Metal-binding</keyword>
<protein>
    <recommendedName>
        <fullName evidence="5">GDP-mannose pyrophosphatase</fullName>
    </recommendedName>
    <alternativeName>
        <fullName evidence="7">GDP-mannose hydrolase</fullName>
    </alternativeName>
    <alternativeName>
        <fullName evidence="8">GDPMK</fullName>
    </alternativeName>
</protein>
<evidence type="ECO:0000256" key="1">
    <source>
        <dbReference type="ARBA" id="ARBA00000847"/>
    </source>
</evidence>
<proteinExistence type="inferred from homology"/>
<comment type="cofactor">
    <cofactor evidence="2 9">
        <name>Mg(2+)</name>
        <dbReference type="ChEBI" id="CHEBI:18420"/>
    </cofactor>
</comment>
<dbReference type="PANTHER" id="PTHR11839:SF18">
    <property type="entry name" value="NUDIX HYDROLASE DOMAIN-CONTAINING PROTEIN"/>
    <property type="match status" value="1"/>
</dbReference>
<feature type="binding site" evidence="9">
    <location>
        <position position="85"/>
    </location>
    <ligand>
        <name>Mg(2+)</name>
        <dbReference type="ChEBI" id="CHEBI:18420"/>
        <label>1</label>
    </ligand>
</feature>
<feature type="short sequence motif" description="Nudix box" evidence="10">
    <location>
        <begin position="86"/>
        <end position="107"/>
    </location>
</feature>
<evidence type="ECO:0000256" key="8">
    <source>
        <dbReference type="ARBA" id="ARBA00032272"/>
    </source>
</evidence>
<feature type="binding site" evidence="9">
    <location>
        <position position="100"/>
    </location>
    <ligand>
        <name>Mg(2+)</name>
        <dbReference type="ChEBI" id="CHEBI:18420"/>
        <label>2</label>
    </ligand>
</feature>
<dbReference type="InterPro" id="IPR015797">
    <property type="entry name" value="NUDIX_hydrolase-like_dom_sf"/>
</dbReference>
<accession>A0AAD0ZI19</accession>
<evidence type="ECO:0000259" key="11">
    <source>
        <dbReference type="PROSITE" id="PS51462"/>
    </source>
</evidence>
<dbReference type="GO" id="GO:0006753">
    <property type="term" value="P:nucleoside phosphate metabolic process"/>
    <property type="evidence" value="ECO:0007669"/>
    <property type="project" value="TreeGrafter"/>
</dbReference>
<feature type="binding site" evidence="9">
    <location>
        <position position="153"/>
    </location>
    <ligand>
        <name>Mg(2+)</name>
        <dbReference type="ChEBI" id="CHEBI:18420"/>
        <label>1</label>
    </ligand>
</feature>
<gene>
    <name evidence="12" type="ORF">C4K07_2684</name>
</gene>
<dbReference type="PANTHER" id="PTHR11839">
    <property type="entry name" value="UDP/ADP-SUGAR PYROPHOSPHATASE"/>
    <property type="match status" value="1"/>
</dbReference>
<name>A0AAD0ZI19_9PSED</name>
<dbReference type="PROSITE" id="PS51462">
    <property type="entry name" value="NUDIX"/>
    <property type="match status" value="1"/>
</dbReference>
<dbReference type="SUPFAM" id="SSF55811">
    <property type="entry name" value="Nudix"/>
    <property type="match status" value="1"/>
</dbReference>
<comment type="subunit">
    <text evidence="4">Homodimer.</text>
</comment>
<organism evidence="12 13">
    <name type="scientific">Pseudomonas chlororaphis subsp. aureofaciens</name>
    <dbReference type="NCBI Taxonomy" id="587851"/>
    <lineage>
        <taxon>Bacteria</taxon>
        <taxon>Pseudomonadati</taxon>
        <taxon>Pseudomonadota</taxon>
        <taxon>Gammaproteobacteria</taxon>
        <taxon>Pseudomonadales</taxon>
        <taxon>Pseudomonadaceae</taxon>
        <taxon>Pseudomonas</taxon>
    </lineage>
</organism>
<dbReference type="GO" id="GO:0019693">
    <property type="term" value="P:ribose phosphate metabolic process"/>
    <property type="evidence" value="ECO:0007669"/>
    <property type="project" value="TreeGrafter"/>
</dbReference>
<dbReference type="Pfam" id="PF00293">
    <property type="entry name" value="NUDIX"/>
    <property type="match status" value="1"/>
</dbReference>
<evidence type="ECO:0000256" key="6">
    <source>
        <dbReference type="ARBA" id="ARBA00022801"/>
    </source>
</evidence>
<dbReference type="CDD" id="cd24157">
    <property type="entry name" value="NUDIX_GDPMK"/>
    <property type="match status" value="1"/>
</dbReference>
<feature type="domain" description="Nudix hydrolase" evidence="11">
    <location>
        <begin position="44"/>
        <end position="182"/>
    </location>
</feature>
<comment type="catalytic activity">
    <reaction evidence="1">
        <text>GDP-alpha-D-mannose + H2O = alpha-D-mannose 1-phosphate + GMP + 2 H(+)</text>
        <dbReference type="Rhea" id="RHEA:27978"/>
        <dbReference type="ChEBI" id="CHEBI:15377"/>
        <dbReference type="ChEBI" id="CHEBI:15378"/>
        <dbReference type="ChEBI" id="CHEBI:57527"/>
        <dbReference type="ChEBI" id="CHEBI:58115"/>
        <dbReference type="ChEBI" id="CHEBI:58409"/>
    </reaction>
</comment>
<keyword evidence="6" id="KW-0378">Hydrolase</keyword>
<dbReference type="EMBL" id="CP027750">
    <property type="protein sequence ID" value="AZE29469.1"/>
    <property type="molecule type" value="Genomic_DNA"/>
</dbReference>
<evidence type="ECO:0000313" key="12">
    <source>
        <dbReference type="EMBL" id="AZE29469.1"/>
    </source>
</evidence>
<dbReference type="GO" id="GO:0005829">
    <property type="term" value="C:cytosol"/>
    <property type="evidence" value="ECO:0007669"/>
    <property type="project" value="TreeGrafter"/>
</dbReference>
<dbReference type="Proteomes" id="UP000280455">
    <property type="component" value="Chromosome"/>
</dbReference>
<evidence type="ECO:0000256" key="9">
    <source>
        <dbReference type="PIRSR" id="PIRSR604385-2"/>
    </source>
</evidence>
<dbReference type="InterPro" id="IPR000086">
    <property type="entry name" value="NUDIX_hydrolase_dom"/>
</dbReference>
<evidence type="ECO:0000256" key="4">
    <source>
        <dbReference type="ARBA" id="ARBA00011738"/>
    </source>
</evidence>
<evidence type="ECO:0000256" key="3">
    <source>
        <dbReference type="ARBA" id="ARBA00007275"/>
    </source>
</evidence>
<evidence type="ECO:0000256" key="2">
    <source>
        <dbReference type="ARBA" id="ARBA00001946"/>
    </source>
</evidence>
<sequence>MQAAPVRITAEEMLSDNWYLLKKYSFDLQRRDGSWQAQTREVYDRGNGATILLYNRERRTVLLIRQFRMPTYVNDHSGYLIETAAGLLDNASPEARIRLEAEEETGYRVGAVQKVYEAFMSPGSVTERLHFFIGEYSPDDRIGDGGGLEEEGEDIEVLELGYQQALDMVRSGEIVDGKTIMLLQYLELRLMPSRRLTILVAAPRYSATADAAALAQQVASLDDCAARLFEAGHSPVFGQWLGLAAEESSAAGEPGAGFQERARQQLQRCDALLRIGGACASADALVAMGERLGLPVYRSLQDIPRCTSAS</sequence>
<dbReference type="RefSeq" id="WP_124301476.1">
    <property type="nucleotide sequence ID" value="NZ_CP027749.1"/>
</dbReference>
<evidence type="ECO:0000256" key="7">
    <source>
        <dbReference type="ARBA" id="ARBA00032162"/>
    </source>
</evidence>
<reference evidence="12 13" key="1">
    <citation type="submission" date="2018-03" db="EMBL/GenBank/DDBJ databases">
        <title>Diversity of phytobeneficial traits revealed by whole-genome analysis of worldwide-isolated phenazine-producing Pseudomonas spp.</title>
        <authorList>
            <person name="Biessy A."/>
            <person name="Novinscak A."/>
            <person name="Blom J."/>
            <person name="Leger G."/>
            <person name="Thomashow L.S."/>
            <person name="Cazorla F.M."/>
            <person name="Josic D."/>
            <person name="Filion M."/>
        </authorList>
    </citation>
    <scope>NUCLEOTIDE SEQUENCE [LARGE SCALE GENOMIC DNA]</scope>
    <source>
        <strain evidence="12 13">ChPhzS24</strain>
    </source>
</reference>
<comment type="similarity">
    <text evidence="3">Belongs to the Nudix hydrolase family. NudK subfamily.</text>
</comment>
<dbReference type="GO" id="GO:0016818">
    <property type="term" value="F:hydrolase activity, acting on acid anhydrides, in phosphorus-containing anhydrides"/>
    <property type="evidence" value="ECO:0007669"/>
    <property type="project" value="InterPro"/>
</dbReference>
<evidence type="ECO:0000313" key="13">
    <source>
        <dbReference type="Proteomes" id="UP000280455"/>
    </source>
</evidence>
<evidence type="ECO:0000256" key="5">
    <source>
        <dbReference type="ARBA" id="ARBA00016377"/>
    </source>
</evidence>
<dbReference type="Gene3D" id="3.90.79.10">
    <property type="entry name" value="Nucleoside Triphosphate Pyrophosphohydrolase"/>
    <property type="match status" value="1"/>
</dbReference>
<evidence type="ECO:0000256" key="10">
    <source>
        <dbReference type="PIRSR" id="PIRSR604385-3"/>
    </source>
</evidence>
<keyword evidence="9" id="KW-0460">Magnesium</keyword>
<dbReference type="InterPro" id="IPR004385">
    <property type="entry name" value="NDP_pyrophosphatase"/>
</dbReference>
<dbReference type="NCBIfam" id="NF011585">
    <property type="entry name" value="PRK15009.1"/>
    <property type="match status" value="1"/>
</dbReference>
<dbReference type="GO" id="GO:0046872">
    <property type="term" value="F:metal ion binding"/>
    <property type="evidence" value="ECO:0007669"/>
    <property type="project" value="UniProtKB-KW"/>
</dbReference>